<feature type="region of interest" description="Disordered" evidence="2">
    <location>
        <begin position="66"/>
        <end position="115"/>
    </location>
</feature>
<keyword evidence="1" id="KW-0479">Metal-binding</keyword>
<keyword evidence="5" id="KW-1185">Reference proteome</keyword>
<evidence type="ECO:0000313" key="4">
    <source>
        <dbReference type="EMBL" id="CAE8625176.1"/>
    </source>
</evidence>
<name>A0A813GJ96_POLGL</name>
<proteinExistence type="predicted"/>
<evidence type="ECO:0000256" key="1">
    <source>
        <dbReference type="PROSITE-ProRule" id="PRU00723"/>
    </source>
</evidence>
<sequence length="315" mass="34322">MSLSYRGTFIHLQSDSPRGGSSRSGSAPPRVKHDETATEFPVPSLDCTPYLTSLERRANQLEFYSDRSSNHNSGSSNGSDQHISSWSEDVTCPRDARTPPLVSSTGGPPPAAVENDGSLGHPQLCRRPCIFFTTGHCAAASACGFCHYRHDQRVPHLDRRNRDTLSKMQPGLRLALLIPVLERRLVASGLIQHSGDLLDLLGQIVASDPQPREPAQKPDREVSRLKSAMRKLPVSSILAWAAIGKHRCPPSPDATSPAMESNVDESKDNRGEFGDEDPWLHGYGAELLAAIALLRTRSTRPDQVASRKNPDGSPN</sequence>
<dbReference type="InterPro" id="IPR000571">
    <property type="entry name" value="Znf_CCCH"/>
</dbReference>
<feature type="region of interest" description="Disordered" evidence="2">
    <location>
        <begin position="1"/>
        <end position="40"/>
    </location>
</feature>
<dbReference type="OMA" id="HISSWSE"/>
<gene>
    <name evidence="4" type="ORF">PGLA1383_LOCUS42204</name>
</gene>
<feature type="region of interest" description="Disordered" evidence="2">
    <location>
        <begin position="248"/>
        <end position="277"/>
    </location>
</feature>
<evidence type="ECO:0000256" key="2">
    <source>
        <dbReference type="SAM" id="MobiDB-lite"/>
    </source>
</evidence>
<protein>
    <recommendedName>
        <fullName evidence="3">C3H1-type domain-containing protein</fullName>
    </recommendedName>
</protein>
<feature type="compositionally biased region" description="Low complexity" evidence="2">
    <location>
        <begin position="14"/>
        <end position="29"/>
    </location>
</feature>
<feature type="non-terminal residue" evidence="4">
    <location>
        <position position="1"/>
    </location>
</feature>
<dbReference type="EMBL" id="CAJNNV010028601">
    <property type="protein sequence ID" value="CAE8625176.1"/>
    <property type="molecule type" value="Genomic_DNA"/>
</dbReference>
<keyword evidence="1" id="KW-0863">Zinc-finger</keyword>
<dbReference type="AlphaFoldDB" id="A0A813GJ96"/>
<accession>A0A813GJ96</accession>
<dbReference type="GO" id="GO:0008270">
    <property type="term" value="F:zinc ion binding"/>
    <property type="evidence" value="ECO:0007669"/>
    <property type="project" value="UniProtKB-KW"/>
</dbReference>
<feature type="zinc finger region" description="C3H1-type" evidence="1">
    <location>
        <begin position="123"/>
        <end position="153"/>
    </location>
</feature>
<dbReference type="Proteomes" id="UP000654075">
    <property type="component" value="Unassembled WGS sequence"/>
</dbReference>
<evidence type="ECO:0000259" key="3">
    <source>
        <dbReference type="PROSITE" id="PS50103"/>
    </source>
</evidence>
<comment type="caution">
    <text evidence="4">The sequence shown here is derived from an EMBL/GenBank/DDBJ whole genome shotgun (WGS) entry which is preliminary data.</text>
</comment>
<organism evidence="4 5">
    <name type="scientific">Polarella glacialis</name>
    <name type="common">Dinoflagellate</name>
    <dbReference type="NCBI Taxonomy" id="89957"/>
    <lineage>
        <taxon>Eukaryota</taxon>
        <taxon>Sar</taxon>
        <taxon>Alveolata</taxon>
        <taxon>Dinophyceae</taxon>
        <taxon>Suessiales</taxon>
        <taxon>Suessiaceae</taxon>
        <taxon>Polarella</taxon>
    </lineage>
</organism>
<feature type="domain" description="C3H1-type" evidence="3">
    <location>
        <begin position="123"/>
        <end position="153"/>
    </location>
</feature>
<evidence type="ECO:0000313" key="5">
    <source>
        <dbReference type="Proteomes" id="UP000654075"/>
    </source>
</evidence>
<feature type="compositionally biased region" description="Low complexity" evidence="2">
    <location>
        <begin position="70"/>
        <end position="79"/>
    </location>
</feature>
<feature type="compositionally biased region" description="Basic and acidic residues" evidence="2">
    <location>
        <begin position="264"/>
        <end position="273"/>
    </location>
</feature>
<dbReference type="OrthoDB" id="440704at2759"/>
<keyword evidence="1" id="KW-0862">Zinc</keyword>
<dbReference type="PROSITE" id="PS50103">
    <property type="entry name" value="ZF_C3H1"/>
    <property type="match status" value="1"/>
</dbReference>
<reference evidence="4" key="1">
    <citation type="submission" date="2021-02" db="EMBL/GenBank/DDBJ databases">
        <authorList>
            <person name="Dougan E. K."/>
            <person name="Rhodes N."/>
            <person name="Thang M."/>
            <person name="Chan C."/>
        </authorList>
    </citation>
    <scope>NUCLEOTIDE SEQUENCE</scope>
</reference>